<dbReference type="EMBL" id="MN739667">
    <property type="protein sequence ID" value="QHT19509.1"/>
    <property type="molecule type" value="Genomic_DNA"/>
</dbReference>
<sequence>MSNSRNIIVDDDYSSDSSSANDLPFMRLCCRPPQFYCAAAPRTAGKTSTTITEMERMLNYFLQEAGATNSSLITQFKRIVHLIFVNNSLIESDQWAGRLVERGNQKMRIFSSKSDINNVDSLYGLMAEGQYDNMTESYTSIDYVLQCTHSVRLSDYCEDKQTASGPKPSILKRMSHWRPDVGFVIWADEIDKMSELWKSYVPKLRTMGNVIQVNGITATPYAKYWDLVHSLGFGDIPLIGTLPDASDYRTISDHKRIYTNLVNIKSPVKNFEYLLNHPGELCCTETDANGLVTEHRIPDLKINTGAIYYVPGEVAVRTHAGLPFKDGTVKAPGIADVANRYGKNALVICGKFKGYMYTDGRPPISIADYKAKMIKTNVPYKDHNGNVVPFSQVAYMDIARHMYNDPALGLKGVDLVITGFNCITRGVTFNSPNFQFDYVILSEYHYKEGSKQIEEIIQAVGRSHGNTSWVKPGIIFLSPKYILDMVEEKIKEIIEFLRSAPTEIKYADVFRETKAIPIKGVIHNRELIERLRGFGNITKKKRIGFMNLLREAVATGTMTLHDPNTHNSTHVKFSFDDYEIDTKRILDDAEKAKSYRFLEFLDHHDKRIPYGQSVKNDGLFNIDITLIEQKNATQRVEAGTCFISFVFKQAA</sequence>
<organism evidence="1">
    <name type="scientific">viral metagenome</name>
    <dbReference type="NCBI Taxonomy" id="1070528"/>
    <lineage>
        <taxon>unclassified sequences</taxon>
        <taxon>metagenomes</taxon>
        <taxon>organismal metagenomes</taxon>
    </lineage>
</organism>
<name>A0A6C0DTX4_9ZZZZ</name>
<protein>
    <submittedName>
        <fullName evidence="1">Uncharacterized protein</fullName>
    </submittedName>
</protein>
<evidence type="ECO:0000313" key="1">
    <source>
        <dbReference type="EMBL" id="QHT19509.1"/>
    </source>
</evidence>
<proteinExistence type="predicted"/>
<dbReference type="AlphaFoldDB" id="A0A6C0DTX4"/>
<reference evidence="1" key="1">
    <citation type="journal article" date="2020" name="Nature">
        <title>Giant virus diversity and host interactions through global metagenomics.</title>
        <authorList>
            <person name="Schulz F."/>
            <person name="Roux S."/>
            <person name="Paez-Espino D."/>
            <person name="Jungbluth S."/>
            <person name="Walsh D.A."/>
            <person name="Denef V.J."/>
            <person name="McMahon K.D."/>
            <person name="Konstantinidis K.T."/>
            <person name="Eloe-Fadrosh E.A."/>
            <person name="Kyrpides N.C."/>
            <person name="Woyke T."/>
        </authorList>
    </citation>
    <scope>NUCLEOTIDE SEQUENCE</scope>
    <source>
        <strain evidence="1">GVMAG-M-3300023174-57</strain>
    </source>
</reference>
<accession>A0A6C0DTX4</accession>